<gene>
    <name evidence="1" type="primary">lptC</name>
    <name evidence="1" type="ORF">FKX85_06315</name>
</gene>
<dbReference type="InterPro" id="IPR010664">
    <property type="entry name" value="LipoPS_assembly_LptC-rel"/>
</dbReference>
<evidence type="ECO:0000313" key="1">
    <source>
        <dbReference type="EMBL" id="QDH78669.1"/>
    </source>
</evidence>
<dbReference type="InterPro" id="IPR026265">
    <property type="entry name" value="LptC"/>
</dbReference>
<sequence length="180" mass="20823">MIRNLVIVFLTVMAGFSCRESVDTSQLEDYNGPMRITTDMEVFRSDSAVVRIKLTAGKQLVFDNQDMEFPDGIQIHFFDVEGKLTSTIRADKAYYDNKTKLYRGEGDVRVHNMEKGDKLNTEELFWNERKEIIFTEKFFTIEKADETLIKGTGLESDQSFSNYTLYNIVDSRLPIQEGEE</sequence>
<dbReference type="RefSeq" id="WP_141613923.1">
    <property type="nucleotide sequence ID" value="NZ_CP041253.1"/>
</dbReference>
<dbReference type="AlphaFoldDB" id="A0A514CFS5"/>
<dbReference type="NCBIfam" id="TIGR04409">
    <property type="entry name" value="LptC_YrbK"/>
    <property type="match status" value="1"/>
</dbReference>
<dbReference type="GO" id="GO:0015221">
    <property type="term" value="F:lipopolysaccharide transmembrane transporter activity"/>
    <property type="evidence" value="ECO:0007669"/>
    <property type="project" value="InterPro"/>
</dbReference>
<dbReference type="PROSITE" id="PS51257">
    <property type="entry name" value="PROKAR_LIPOPROTEIN"/>
    <property type="match status" value="1"/>
</dbReference>
<dbReference type="OrthoDB" id="9812080at2"/>
<dbReference type="Gene3D" id="2.60.450.10">
    <property type="entry name" value="Lipopolysaccharide (LPS) transport protein A like domain"/>
    <property type="match status" value="1"/>
</dbReference>
<dbReference type="EMBL" id="CP041253">
    <property type="protein sequence ID" value="QDH78669.1"/>
    <property type="molecule type" value="Genomic_DNA"/>
</dbReference>
<dbReference type="Proteomes" id="UP000316614">
    <property type="component" value="Chromosome"/>
</dbReference>
<protein>
    <submittedName>
        <fullName evidence="1">LPS export ABC transporter periplasmic protein LptC</fullName>
    </submittedName>
</protein>
<proteinExistence type="predicted"/>
<reference evidence="1 2" key="1">
    <citation type="submission" date="2019-06" db="EMBL/GenBank/DDBJ databases">
        <title>Echinicola alkalisoli sp. nov. isolated from saline soil.</title>
        <authorList>
            <person name="Sun J.-Q."/>
            <person name="Xu L."/>
        </authorList>
    </citation>
    <scope>NUCLEOTIDE SEQUENCE [LARGE SCALE GENOMIC DNA]</scope>
    <source>
        <strain evidence="1 2">LN3S3</strain>
    </source>
</reference>
<organism evidence="1 2">
    <name type="scientific">Echinicola soli</name>
    <dbReference type="NCBI Taxonomy" id="2591634"/>
    <lineage>
        <taxon>Bacteria</taxon>
        <taxon>Pseudomonadati</taxon>
        <taxon>Bacteroidota</taxon>
        <taxon>Cytophagia</taxon>
        <taxon>Cytophagales</taxon>
        <taxon>Cyclobacteriaceae</taxon>
        <taxon>Echinicola</taxon>
    </lineage>
</organism>
<keyword evidence="2" id="KW-1185">Reference proteome</keyword>
<dbReference type="KEGG" id="echi:FKX85_06315"/>
<accession>A0A514CFS5</accession>
<evidence type="ECO:0000313" key="2">
    <source>
        <dbReference type="Proteomes" id="UP000316614"/>
    </source>
</evidence>
<dbReference type="Pfam" id="PF06835">
    <property type="entry name" value="LptC"/>
    <property type="match status" value="1"/>
</dbReference>
<dbReference type="GO" id="GO:0005886">
    <property type="term" value="C:plasma membrane"/>
    <property type="evidence" value="ECO:0007669"/>
    <property type="project" value="InterPro"/>
</dbReference>
<name>A0A514CFS5_9BACT</name>